<dbReference type="Pfam" id="PF03972">
    <property type="entry name" value="MmgE_PrpD_N"/>
    <property type="match status" value="1"/>
</dbReference>
<dbReference type="PANTHER" id="PTHR16943:SF8">
    <property type="entry name" value="2-METHYLCITRATE DEHYDRATASE"/>
    <property type="match status" value="1"/>
</dbReference>
<evidence type="ECO:0000313" key="5">
    <source>
        <dbReference type="EMBL" id="CAB4698903.1"/>
    </source>
</evidence>
<dbReference type="InterPro" id="IPR045336">
    <property type="entry name" value="MmgE_PrpD_N"/>
</dbReference>
<proteinExistence type="inferred from homology"/>
<dbReference type="EMBL" id="CAEZXB010000012">
    <property type="protein sequence ID" value="CAB4676236.1"/>
    <property type="molecule type" value="Genomic_DNA"/>
</dbReference>
<evidence type="ECO:0000259" key="3">
    <source>
        <dbReference type="Pfam" id="PF19305"/>
    </source>
</evidence>
<dbReference type="Pfam" id="PF19305">
    <property type="entry name" value="MmgE_PrpD_C"/>
    <property type="match status" value="1"/>
</dbReference>
<dbReference type="Gene3D" id="3.30.1330.120">
    <property type="entry name" value="2-methylcitrate dehydratase PrpD"/>
    <property type="match status" value="1"/>
</dbReference>
<dbReference type="EMBL" id="CAEZXN010000023">
    <property type="protein sequence ID" value="CAB4698903.1"/>
    <property type="molecule type" value="Genomic_DNA"/>
</dbReference>
<protein>
    <submittedName>
        <fullName evidence="5">Unannotated protein</fullName>
    </submittedName>
</protein>
<dbReference type="PANTHER" id="PTHR16943">
    <property type="entry name" value="2-METHYLCITRATE DEHYDRATASE-RELATED"/>
    <property type="match status" value="1"/>
</dbReference>
<dbReference type="InterPro" id="IPR042183">
    <property type="entry name" value="MmgE/PrpD_sf_1"/>
</dbReference>
<dbReference type="SUPFAM" id="SSF103378">
    <property type="entry name" value="2-methylcitrate dehydratase PrpD"/>
    <property type="match status" value="1"/>
</dbReference>
<gene>
    <name evidence="4" type="ORF">UFOPK2342_00797</name>
    <name evidence="5" type="ORF">UFOPK2423_01057</name>
    <name evidence="6" type="ORF">UFOPK3266_00899</name>
    <name evidence="7" type="ORF">UFOPK4367_01439</name>
</gene>
<name>A0A6J6PPN9_9ZZZZ</name>
<dbReference type="InterPro" id="IPR042188">
    <property type="entry name" value="MmgE/PrpD_sf_2"/>
</dbReference>
<comment type="similarity">
    <text evidence="1">Belongs to the PrpD family.</text>
</comment>
<dbReference type="GO" id="GO:0016829">
    <property type="term" value="F:lyase activity"/>
    <property type="evidence" value="ECO:0007669"/>
    <property type="project" value="InterPro"/>
</dbReference>
<dbReference type="EMBL" id="CAFBRC010000132">
    <property type="protein sequence ID" value="CAB5077989.1"/>
    <property type="molecule type" value="Genomic_DNA"/>
</dbReference>
<dbReference type="Gene3D" id="1.10.4100.10">
    <property type="entry name" value="2-methylcitrate dehydratase PrpD"/>
    <property type="match status" value="1"/>
</dbReference>
<organism evidence="5">
    <name type="scientific">freshwater metagenome</name>
    <dbReference type="NCBI Taxonomy" id="449393"/>
    <lineage>
        <taxon>unclassified sequences</taxon>
        <taxon>metagenomes</taxon>
        <taxon>ecological metagenomes</taxon>
    </lineage>
</organism>
<accession>A0A6J6PPN9</accession>
<evidence type="ECO:0000313" key="7">
    <source>
        <dbReference type="EMBL" id="CAB5077989.1"/>
    </source>
</evidence>
<sequence length="456" mass="46827">MSVAGTLTDWALSLESVPDDVRTVAISHLYDGFGDALGGLYSRTAVPATAVAEIYASKSGESPLLGRGSRVSAPFAALSLGALIHHLDFDDTHAGGLVHATSVSLPAAIAVGASADASWDDVVTAATIGLETVTRIAMGSSHGFHARGIHATHACGTIAAALVSAKLLGLSREETINAIGIAGSASGGLLEFLNTGSSTKQLHPGTASMNGVVAALLARAGGTGPESAVEGRYGIYATLSAREVDLDLVTSDLGSRWEATQITIKPYPACQLSHVSLDAVQSIMVGYGTMAAEDIEKIEVWVHPDSSAIVCEPIEEKLAPRTPYDAKFSLPWSIAALIIDGAITVGTYSIESIHRPEVAALAQKVVINLTPAEGAAADAAGKTRISLRSGASLNGGVNASAGGPRNRLTRQALINKFAGNAQCTPKKAAEFYDVLESPEATLAQVVKAFELLAKGA</sequence>
<evidence type="ECO:0000256" key="1">
    <source>
        <dbReference type="ARBA" id="ARBA00006174"/>
    </source>
</evidence>
<dbReference type="EMBL" id="CAFBAA010000020">
    <property type="protein sequence ID" value="CAB4843497.1"/>
    <property type="molecule type" value="Genomic_DNA"/>
</dbReference>
<dbReference type="InterPro" id="IPR005656">
    <property type="entry name" value="MmgE_PrpD"/>
</dbReference>
<feature type="domain" description="MmgE/PrpD N-terminal" evidence="2">
    <location>
        <begin position="12"/>
        <end position="242"/>
    </location>
</feature>
<reference evidence="5" key="1">
    <citation type="submission" date="2020-05" db="EMBL/GenBank/DDBJ databases">
        <authorList>
            <person name="Chiriac C."/>
            <person name="Salcher M."/>
            <person name="Ghai R."/>
            <person name="Kavagutti S V."/>
        </authorList>
    </citation>
    <scope>NUCLEOTIDE SEQUENCE</scope>
</reference>
<evidence type="ECO:0000259" key="2">
    <source>
        <dbReference type="Pfam" id="PF03972"/>
    </source>
</evidence>
<evidence type="ECO:0000313" key="6">
    <source>
        <dbReference type="EMBL" id="CAB4843497.1"/>
    </source>
</evidence>
<feature type="domain" description="MmgE/PrpD C-terminal" evidence="3">
    <location>
        <begin position="267"/>
        <end position="426"/>
    </location>
</feature>
<dbReference type="InterPro" id="IPR045337">
    <property type="entry name" value="MmgE_PrpD_C"/>
</dbReference>
<dbReference type="AlphaFoldDB" id="A0A6J6PPN9"/>
<dbReference type="InterPro" id="IPR036148">
    <property type="entry name" value="MmgE/PrpD_sf"/>
</dbReference>
<evidence type="ECO:0000313" key="4">
    <source>
        <dbReference type="EMBL" id="CAB4676236.1"/>
    </source>
</evidence>